<dbReference type="PROSITE" id="PS51194">
    <property type="entry name" value="HELICASE_CTER"/>
    <property type="match status" value="1"/>
</dbReference>
<dbReference type="Proteomes" id="UP000663828">
    <property type="component" value="Unassembled WGS sequence"/>
</dbReference>
<evidence type="ECO:0000259" key="6">
    <source>
        <dbReference type="PROSITE" id="PS51194"/>
    </source>
</evidence>
<dbReference type="InterPro" id="IPR001650">
    <property type="entry name" value="Helicase_C-like"/>
</dbReference>
<dbReference type="GO" id="GO:0016020">
    <property type="term" value="C:membrane"/>
    <property type="evidence" value="ECO:0007669"/>
    <property type="project" value="InterPro"/>
</dbReference>
<name>A0A813VPD8_ADIRI</name>
<keyword evidence="9" id="KW-1185">Reference proteome</keyword>
<dbReference type="GO" id="GO:0006886">
    <property type="term" value="P:intracellular protein transport"/>
    <property type="evidence" value="ECO:0007669"/>
    <property type="project" value="InterPro"/>
</dbReference>
<gene>
    <name evidence="8" type="ORF">XAT740_LOCUS5237</name>
</gene>
<dbReference type="EMBL" id="CAJNOR010000224">
    <property type="protein sequence ID" value="CAF0846221.1"/>
    <property type="molecule type" value="Genomic_DNA"/>
</dbReference>
<dbReference type="InterPro" id="IPR016024">
    <property type="entry name" value="ARM-type_fold"/>
</dbReference>
<evidence type="ECO:0000313" key="8">
    <source>
        <dbReference type="EMBL" id="CAF0846221.1"/>
    </source>
</evidence>
<evidence type="ECO:0000259" key="5">
    <source>
        <dbReference type="PROSITE" id="PS50802"/>
    </source>
</evidence>
<feature type="domain" description="SecA family profile" evidence="7">
    <location>
        <begin position="1770"/>
        <end position="2370"/>
    </location>
</feature>
<dbReference type="SMART" id="SM00957">
    <property type="entry name" value="SecA_DEAD"/>
    <property type="match status" value="1"/>
</dbReference>
<protein>
    <recommendedName>
        <fullName evidence="10">Protein translocase subunit SecA</fullName>
    </recommendedName>
</protein>
<keyword evidence="2" id="KW-0813">Transport</keyword>
<keyword evidence="1" id="KW-0963">Cytoplasm</keyword>
<dbReference type="InterPro" id="IPR000185">
    <property type="entry name" value="SecA"/>
</dbReference>
<dbReference type="InterPro" id="IPR011115">
    <property type="entry name" value="SecA_DEAD"/>
</dbReference>
<keyword evidence="2" id="KW-0653">Protein transport</keyword>
<organism evidence="8 9">
    <name type="scientific">Adineta ricciae</name>
    <name type="common">Rotifer</name>
    <dbReference type="NCBI Taxonomy" id="249248"/>
    <lineage>
        <taxon>Eukaryota</taxon>
        <taxon>Metazoa</taxon>
        <taxon>Spiralia</taxon>
        <taxon>Gnathifera</taxon>
        <taxon>Rotifera</taxon>
        <taxon>Eurotatoria</taxon>
        <taxon>Bdelloidea</taxon>
        <taxon>Adinetida</taxon>
        <taxon>Adinetidae</taxon>
        <taxon>Adineta</taxon>
    </lineage>
</organism>
<feature type="domain" description="Helicase C-terminal" evidence="6">
    <location>
        <begin position="2210"/>
        <end position="2369"/>
    </location>
</feature>
<evidence type="ECO:0000256" key="1">
    <source>
        <dbReference type="ARBA" id="ARBA00022490"/>
    </source>
</evidence>
<dbReference type="Gene3D" id="3.90.1440.10">
    <property type="entry name" value="SecA, preprotein cross-linking domain"/>
    <property type="match status" value="1"/>
</dbReference>
<evidence type="ECO:0008006" key="10">
    <source>
        <dbReference type="Google" id="ProtNLM"/>
    </source>
</evidence>
<dbReference type="Gene3D" id="1.25.10.10">
    <property type="entry name" value="Leucine-rich Repeat Variant"/>
    <property type="match status" value="1"/>
</dbReference>
<evidence type="ECO:0000256" key="2">
    <source>
        <dbReference type="ARBA" id="ARBA00022927"/>
    </source>
</evidence>
<proteinExistence type="predicted"/>
<dbReference type="InterPro" id="IPR014018">
    <property type="entry name" value="SecA_motor_DEAD"/>
</dbReference>
<dbReference type="PANTHER" id="PTHR30612:SF0">
    <property type="entry name" value="CHLOROPLAST PROTEIN-TRANSPORTING ATPASE"/>
    <property type="match status" value="1"/>
</dbReference>
<dbReference type="SUPFAM" id="SSF52540">
    <property type="entry name" value="P-loop containing nucleoside triphosphate hydrolases"/>
    <property type="match status" value="2"/>
</dbReference>
<feature type="compositionally biased region" description="Polar residues" evidence="4">
    <location>
        <begin position="2557"/>
        <end position="2569"/>
    </location>
</feature>
<dbReference type="PROSITE" id="PS50802">
    <property type="entry name" value="OTU"/>
    <property type="match status" value="1"/>
</dbReference>
<dbReference type="SUPFAM" id="SSF48371">
    <property type="entry name" value="ARM repeat"/>
    <property type="match status" value="2"/>
</dbReference>
<evidence type="ECO:0000256" key="4">
    <source>
        <dbReference type="SAM" id="MobiDB-lite"/>
    </source>
</evidence>
<comment type="caution">
    <text evidence="8">The sequence shown here is derived from an EMBL/GenBank/DDBJ whole genome shotgun (WGS) entry which is preliminary data.</text>
</comment>
<dbReference type="Pfam" id="PF07517">
    <property type="entry name" value="SecA_DEAD"/>
    <property type="match status" value="1"/>
</dbReference>
<dbReference type="Gene3D" id="3.40.50.300">
    <property type="entry name" value="P-loop containing nucleotide triphosphate hydrolases"/>
    <property type="match status" value="2"/>
</dbReference>
<reference evidence="8" key="1">
    <citation type="submission" date="2021-02" db="EMBL/GenBank/DDBJ databases">
        <authorList>
            <person name="Nowell W R."/>
        </authorList>
    </citation>
    <scope>NUCLEOTIDE SEQUENCE</scope>
</reference>
<evidence type="ECO:0000259" key="7">
    <source>
        <dbReference type="PROSITE" id="PS51196"/>
    </source>
</evidence>
<feature type="region of interest" description="Disordered" evidence="4">
    <location>
        <begin position="2557"/>
        <end position="2578"/>
    </location>
</feature>
<dbReference type="InterPro" id="IPR036670">
    <property type="entry name" value="SecA_X-link_sf"/>
</dbReference>
<dbReference type="SMART" id="SM00958">
    <property type="entry name" value="SecA_PP_bind"/>
    <property type="match status" value="1"/>
</dbReference>
<keyword evidence="3" id="KW-0811">Translocation</keyword>
<dbReference type="InterPro" id="IPR011989">
    <property type="entry name" value="ARM-like"/>
</dbReference>
<dbReference type="InterPro" id="IPR011130">
    <property type="entry name" value="SecA_preprotein_X-link_dom"/>
</dbReference>
<dbReference type="SUPFAM" id="SSF81767">
    <property type="entry name" value="Pre-protein crosslinking domain of SecA"/>
    <property type="match status" value="1"/>
</dbReference>
<dbReference type="InterPro" id="IPR003323">
    <property type="entry name" value="OTU_dom"/>
</dbReference>
<dbReference type="GO" id="GO:0006605">
    <property type="term" value="P:protein targeting"/>
    <property type="evidence" value="ECO:0007669"/>
    <property type="project" value="InterPro"/>
</dbReference>
<sequence length="3966" mass="450211">MANSFAPDLTGTTSIDIGVSSELKIEKLMKEKLLSRPSHIVLTYLSNPVEHMTASENDNRLAAHMISVALDAAKGQEISTEYLDQIRNTADNSSSQSISLAAKYILCVHAAQHCGFVEPNYFVSLPELLSTDNVIIRSCVMWTFAMILPCENILNSSLIQLLFDSLKNETLGWSVAYLFRKMSENGKYIPMMPDAKWISMAKLLFDEKLSEQVRTAIVHTLCQVLKVRQTTAPVIKHELEELVILEKIPIQLFVATVNALHLMIIDGAILEDKTVNKLRHLAKNTDRTCIECIHELLDFVDHKRILSNAVLFTGDSHVKKELTISQSTSISRCEEESIEPTSKELDLDHLLGTIGYLDRTFNIEAQPKTVSSGSNRAWYRSNLQEIENLGMLATKGQLKDRDFDYLLTQFKSAVYVGWTKLKTRSSIHKMIATIFRDAARVEQAIPLGIIDEMIGRLIDDEQGVSGLCGETLLIIVQNKHDLNDEQMKKIKEALIKTSDSAVKQNLIEIYALYILKGYHLTLDLSSVEKNLQNPDTCLTASYLFFKAAAIEKLTFTDQTLRILSQVSMNDKYDIKARNNCLWAIAYSIRESKAKQSISAELINDLAKMLTNLDTSIKQTAAVALCYYGKDEKIVLSVQVLERLAIILVAKDQALLDNLVSLYLKVSQSDQIIPALALDNLAHILQHPDFSLRQKVIWIFNHVVTKGRELSAVSLDKIDLCLDDQEFHIRNPAGQTFITYWQSQLQKGDNERIRHISARLEKLLILFQHPYESTVRISALKFLQQLVEKHIDLPETILQLIEMCLYEHEAKISKEAIAVVQSYSQRRSLRKTTVVCLEHLLTTETPILSDIIVILKSIVESGHVLSKKIVDILGQLILTKSDPNNIVILLTFADRHQPLSKLADELLRQIHFAKALKYSTHQMTIDKAVEGLLQLTQKDQIFLQSGSHPTHDLVLIFTELSRQNQIISDSAVHHLEKLLDDRSINIFIIEIYQHLLERRKSLDPSIVQRILKSFDVNVWKDLSTDFRYRLTSFFNALANNQPIDADQTCLPSFLRLQQPVTILREICSAIHTLAVYRPYLQPRMIDALFQLLDSEIDTDIQEIILKTLSLVRTNFPDGYNDLKECLHLFDHASNLDDQSLLIQLRRTVKSNKKLPEAYLIRLSHMLYSCDPKLKAEAAVLLASTLPACSSLPKKTPSVTDALLHLVCYSKQASIQQQAQRLLITQKNSNVKVREFLDNQDLVLSEKQHAHVQTMFLSSDTNDVHRALKIIRAMIILDKHVPHKLLSAVVAQLTQHPDEIIDLLILAFKHGIQFDEILFRSIKNDLCLCQTEHMFALIRILTEKAVPFHEKTLELILSQVNSNAVNEPLNCLENIARYQHLPDRLISYFVKQLFEDSDDIVKKSFSILRLQISRSYIKFSHELFQSIPLPSIIDRDRLTKETTAQQYLGTLQTLLFVEYFEPTTFELPVTQWSRQCLCIDLLTSCSDQTPDRILTFYHHLTKFELFKQYQLYDEQRDDFLRVLIEKQRSCHFNLDTVNQVLIFSRTSTNQTIKILQSEDDDWLSRMRLDFIREIISQGSLHAHYSQTVLNQLIERISKESNLLAELIEPFLQLAQTPDEILTILDLVTTYQINGDHLFDIFVKPKNLDGFKSFQKELEVIIINKTLSVCANGSDEQLKVAHHNLHILLDHGWRLSKITDLLDSLKQHQGNIDSLPRFLESLQILVDYKINENVLNLLRDILCHKDVQSWPASIHSLAIEHCFGSISSEKNVTTLLAEIKSDNPDINVGHFKNMFAEIDQAYEKDSSCFPETLPVKNWNIVQIQNWATKVYTFQSTASNRCPLSEILAVIKRAVYLDSHFEPRPIQVLAVLIMLDRNQQGGRLLQILTGEGKSTVVSILAVIKGLQNQHIDIITSSMTLAKRDAHEREKFYEYFNLSVSHNNDETSYVSGQKPCYAASIVYGTSSQFQFDLLRHEFSLLDTRSINNNIGVARRHDVIIIDEVDSMLIDENNTIARLADQLPGMEWLSSSLYGVWRAVEADADVFSHRNSIIKDLKTLFLDPKSPLQFPKHLRRSVIDSLPTWIEHAIRAKVEYRLDHHYMIKDDETRTKRIVPIDFSNTGVIQTSTTWSDGLHQFLQIKHGLKMTPLTVTTNHLSNVGLFTRYGTQIYGLTGTIGSKDAQNLLQKIYNVDTVIIPPFKEKRHIVFDSILTMSDDEWLNTIVSTSVSHAQNHRAVLIICETRLDAKAISKELQRANPTCLIRRYTDNTDAVESNAVNDKIQHGEIIVATNLAGRGTDLKTSPEVEKHGGLHVCLTFLPSNLRVEKQAFGRTSRQGNRGTSQMILCHHRTLRQLANTHLNLSDTDLTDSSNPLTLFSCWREQAERAHLDRIWTEEINEIKLKDNLFKKFCQLLAQLRSVNNDPYRLLSVKEQWGLWLKAMDCATQNRKRLEQAVEADGYECHEVPRGDDSFYHAISHQLAGELEVRDIKQKVMKHIDDNKDLYTEMNDEQQYRATSSVLNVSIIIYRSDYGGPHVYKHENASVECFLGYEVDSYYVSLQKTTTENKTSTAQPRSSDAKPRQQKISTRAKLFNGMKFMANKVKDLGQHLIKQSETQTFKLNLDADFEVFKKQIEKDFQTDDIIQNPSYLMLEASTKMQKLLSWANKFRSWCSSNHTPGKNIVTVEQVMSLLERAIKLDSVFAFDALTNYGFCLLHQNKLMGEHKTKAKLYLIKAQQCVGEYILPQLYSMQLKSTESSDEFVFDDFAQQIQIKVDILQLYLSHVSNAITVIEESQKLIDIIDTTSKEQRISKKLYHDEVGKFLDTCSGSIDISFHHLAVHNDTVRKDQAIELLKKLTNDEGVSIHFTDTNLEAMNKITCISDSVNTRVNVRYLDVPEVLKLLENMSADLTLTSTTVESYLETIKIINKDIKLATDSSLTMMSPSKAEAYINAPSSSVKSILFPSMTLEEFKKIQDKIDKASCELTFQNLPLSEMKKMIGTLSKLFSVEFHCLAIEQAKLIAEKVNDRQNFVITVLNLSKQRAQAIVKSFDLKEQDVKASFKHLADQFPKIDQPHEELNTYNLLGIRVLIIIDELGPRPWISIGIVVALGVGQMIGGICLAALTCGLGSSLGVALICEGVNDIVYGVRGAICRQFSWKDYGIQKGVSLAICFVTLGCSAIKQAAQAAKAAGTTGASSLLKATGRGTLTIVKNSFRTVGSGAIKGISSTSWKLACQQVAVACLETGARQLANYALDSLSNKALSGFTNLIEREMERIVYVKQSSIDYQRAVKQAINADKFKGDRLWWQQIEQIALQLMSKQKNEYVEALKSLSSGVATTILSHSRQYLQGQSSSTDQYLKIAQLIMKLAPMIKNCRQLMVIGEKFFETYQRELNLLAQRMPTFEDLLISQSNQSITMEDAKKIHERLIRNNILCNTDGFNDQFFTLTEQADFVGHVSSSQFNASQPIKSFQDKLRIELEKVTFDSDTQRGYVMDLLSKLLKHEPNPLSISLMNKKIIDFLVQQVCAIMNGAFIAPLTNFIVSNTIQKMSTKIQLALDPDGTVTEKLMQEGSKRYLNVVVNDMFEKIQSGEIEVDPHARKKLEELQKRTGNDPEKAINYSEKKALEVMSGEQGDNITLSILAMITKTPITVLQNSSDNFSNQDSDNPNVLLKYTPPSIDEITGAVIDGHYEVAQGVIATANAGPNDCLYFSVLSQMPHKFQSIADMRAQCAAFVLTTPHFIEGIYPAVLVMSQARTPFRRRVLMGEGAGPSGLSNNLIHRMLDEIGNVDDEDRENKIKQIVEKYMLDKNINGQSEENKPQESKQGEHVINKGIRDVEKKILGALGIEYDEKSVGLGEDIRKQIDDVKGSADRERYRNENASFFGNAVTIVVKLAEKHKTQMEICALSGEQEVNKKYYKAFKSAINIMIENKLYVDKELRVDKQDEQKVQKLLNEIQTHLEKLPEKIENNKDKWIKQ</sequence>
<dbReference type="InterPro" id="IPR027417">
    <property type="entry name" value="P-loop_NTPase"/>
</dbReference>
<dbReference type="GO" id="GO:0005524">
    <property type="term" value="F:ATP binding"/>
    <property type="evidence" value="ECO:0007669"/>
    <property type="project" value="InterPro"/>
</dbReference>
<feature type="domain" description="OTU" evidence="5">
    <location>
        <begin position="2454"/>
        <end position="2540"/>
    </location>
</feature>
<dbReference type="PROSITE" id="PS51196">
    <property type="entry name" value="SECA_MOTOR_DEAD"/>
    <property type="match status" value="1"/>
</dbReference>
<dbReference type="PANTHER" id="PTHR30612">
    <property type="entry name" value="SECA INNER MEMBRANE COMPONENT OF SEC PROTEIN SECRETION SYSTEM"/>
    <property type="match status" value="1"/>
</dbReference>
<dbReference type="GO" id="GO:0017038">
    <property type="term" value="P:protein import"/>
    <property type="evidence" value="ECO:0007669"/>
    <property type="project" value="InterPro"/>
</dbReference>
<evidence type="ECO:0000256" key="3">
    <source>
        <dbReference type="ARBA" id="ARBA00023010"/>
    </source>
</evidence>
<accession>A0A813VPD8</accession>
<evidence type="ECO:0000313" key="9">
    <source>
        <dbReference type="Proteomes" id="UP000663828"/>
    </source>
</evidence>
<dbReference type="PRINTS" id="PR00906">
    <property type="entry name" value="SECA"/>
</dbReference>